<dbReference type="AlphaFoldDB" id="A0A6A4ZSN9"/>
<organism evidence="6 7">
    <name type="scientific">Aphanomyces astaci</name>
    <name type="common">Crayfish plague agent</name>
    <dbReference type="NCBI Taxonomy" id="112090"/>
    <lineage>
        <taxon>Eukaryota</taxon>
        <taxon>Sar</taxon>
        <taxon>Stramenopiles</taxon>
        <taxon>Oomycota</taxon>
        <taxon>Saprolegniomycetes</taxon>
        <taxon>Saprolegniales</taxon>
        <taxon>Verrucalvaceae</taxon>
        <taxon>Aphanomyces</taxon>
    </lineage>
</organism>
<dbReference type="InterPro" id="IPR004886">
    <property type="entry name" value="Glucanosyltransferase"/>
</dbReference>
<evidence type="ECO:0000256" key="4">
    <source>
        <dbReference type="ARBA" id="ARBA00023180"/>
    </source>
</evidence>
<dbReference type="VEuPathDB" id="FungiDB:H257_01343"/>
<gene>
    <name evidence="6" type="ORF">AaE_011128</name>
</gene>
<sequence>MPRSRKKSCVWRATSSAYVTGYVRYGFKRRFDLLQVSKRHDAYHGFVSHLAITVKITMWRSLRLCTAIVGVVSANTAWTVCNRKLLKDGALFFIRGVNYQPAPIDTWSGVDLLLRPELWQRDLPLLRNMNANAAKVYAFTSGNPDGHNAYLDAAFNNGYLPIYTMFSIWVSPYPMSAAVAIDSPDFAQFVPKYEAMAKEVACHPGTMGFVIGGEMNGIWEVKTQLFWSKFNALSQAVRRGIASANCASPAPKILTTNFIDDYAASVTYGEQFRADVDVWGINIYDKRFGSDKMLVHSRATSRPFLFGEYGVPFASNWNEAIGAASWDVGLYLMSMANLLRDSFLGKDPSGTAVLVGGFIFEFTDEWWKQGFPSSQEFGWDPAPIFPMGYGSEEFFGLFSVARGPGLNKISPRQVVSQLATLWAISVDGQSYNCANPTPPATPRGPTTVVQSCGKDSSNGVASFSDSICSTPNGALGCQGTGGHCRYCQLYPTPQSSPYVGCPATSRPPTTTTSSTTCANPSQLCLNGVALLSNPQSCEFGTCPTTTCDADPVMLVRGVGMVYDATCVTNSAQVGCDLLRPGCRYCSPPNSRTAFAPCPTIPSKSTCVATLSDLNMGLGVVEDGGCAGGGIGCDATRPTCRYCKMKETAQSKLLNACPGVTSTSTSGFAAADDSESAVEGTSTTNNTSSILLLVAAVVGVVVAGVLVAKVVFRKPKKSEKQGEVAMHTPSGAGIL</sequence>
<evidence type="ECO:0000313" key="7">
    <source>
        <dbReference type="Proteomes" id="UP000469452"/>
    </source>
</evidence>
<evidence type="ECO:0008006" key="8">
    <source>
        <dbReference type="Google" id="ProtNLM"/>
    </source>
</evidence>
<keyword evidence="5" id="KW-0472">Membrane</keyword>
<dbReference type="Pfam" id="PF03198">
    <property type="entry name" value="Glyco_hydro_72"/>
    <property type="match status" value="1"/>
</dbReference>
<dbReference type="InterPro" id="IPR017853">
    <property type="entry name" value="GH"/>
</dbReference>
<evidence type="ECO:0000256" key="2">
    <source>
        <dbReference type="ARBA" id="ARBA00022729"/>
    </source>
</evidence>
<evidence type="ECO:0000256" key="1">
    <source>
        <dbReference type="ARBA" id="ARBA00007528"/>
    </source>
</evidence>
<dbReference type="EMBL" id="VJMI01016859">
    <property type="protein sequence ID" value="KAF0716347.1"/>
    <property type="molecule type" value="Genomic_DNA"/>
</dbReference>
<dbReference type="Gene3D" id="3.20.20.80">
    <property type="entry name" value="Glycosidases"/>
    <property type="match status" value="1"/>
</dbReference>
<keyword evidence="3" id="KW-1015">Disulfide bond</keyword>
<dbReference type="GO" id="GO:0005886">
    <property type="term" value="C:plasma membrane"/>
    <property type="evidence" value="ECO:0007669"/>
    <property type="project" value="TreeGrafter"/>
</dbReference>
<keyword evidence="2" id="KW-0732">Signal</keyword>
<dbReference type="GO" id="GO:0034411">
    <property type="term" value="P:cell wall (1-&gt;3)-beta-D-glucan biosynthetic process"/>
    <property type="evidence" value="ECO:0007669"/>
    <property type="project" value="TreeGrafter"/>
</dbReference>
<accession>A0A6A4ZSN9</accession>
<keyword evidence="5" id="KW-1133">Transmembrane helix</keyword>
<comment type="similarity">
    <text evidence="1">Belongs to the glycosyl hydrolase 72 family.</text>
</comment>
<name>A0A6A4ZSN9_APHAT</name>
<keyword evidence="4" id="KW-0325">Glycoprotein</keyword>
<dbReference type="SUPFAM" id="SSF51445">
    <property type="entry name" value="(Trans)glycosidases"/>
    <property type="match status" value="1"/>
</dbReference>
<reference evidence="6 7" key="1">
    <citation type="submission" date="2019-06" db="EMBL/GenBank/DDBJ databases">
        <title>Genomics analysis of Aphanomyces spp. identifies a new class of oomycete effector associated with host adaptation.</title>
        <authorList>
            <person name="Gaulin E."/>
        </authorList>
    </citation>
    <scope>NUCLEOTIDE SEQUENCE [LARGE SCALE GENOMIC DNA]</scope>
    <source>
        <strain evidence="6 7">E</strain>
    </source>
</reference>
<dbReference type="PANTHER" id="PTHR31468">
    <property type="entry name" value="1,3-BETA-GLUCANOSYLTRANSFERASE GAS1"/>
    <property type="match status" value="1"/>
</dbReference>
<evidence type="ECO:0000256" key="3">
    <source>
        <dbReference type="ARBA" id="ARBA00023157"/>
    </source>
</evidence>
<evidence type="ECO:0000256" key="5">
    <source>
        <dbReference type="SAM" id="Phobius"/>
    </source>
</evidence>
<dbReference type="GO" id="GO:0042124">
    <property type="term" value="F:1,3-beta-glucanosyltransferase activity"/>
    <property type="evidence" value="ECO:0007669"/>
    <property type="project" value="TreeGrafter"/>
</dbReference>
<evidence type="ECO:0000313" key="6">
    <source>
        <dbReference type="EMBL" id="KAF0716347.1"/>
    </source>
</evidence>
<comment type="caution">
    <text evidence="6">The sequence shown here is derived from an EMBL/GenBank/DDBJ whole genome shotgun (WGS) entry which is preliminary data.</text>
</comment>
<dbReference type="PANTHER" id="PTHR31468:SF2">
    <property type="entry name" value="1,3-BETA-GLUCANOSYLTRANSFERASE GAS1"/>
    <property type="match status" value="1"/>
</dbReference>
<feature type="transmembrane region" description="Helical" evidence="5">
    <location>
        <begin position="689"/>
        <end position="711"/>
    </location>
</feature>
<proteinExistence type="inferred from homology"/>
<protein>
    <recommendedName>
        <fullName evidence="8">Asl1-like glycosyl hydrolase catalytic domain-containing protein</fullName>
    </recommendedName>
</protein>
<keyword evidence="5" id="KW-0812">Transmembrane</keyword>
<dbReference type="Proteomes" id="UP000469452">
    <property type="component" value="Unassembled WGS sequence"/>
</dbReference>